<comment type="caution">
    <text evidence="2">The sequence shown here is derived from an EMBL/GenBank/DDBJ whole genome shotgun (WGS) entry which is preliminary data.</text>
</comment>
<dbReference type="GO" id="GO:0000146">
    <property type="term" value="F:microfilament motor activity"/>
    <property type="evidence" value="ECO:0007669"/>
    <property type="project" value="TreeGrafter"/>
</dbReference>
<dbReference type="PANTHER" id="PTHR45615:SF40">
    <property type="entry name" value="MYOSIN HEAVY CHAIN, NON-MUSCLE"/>
    <property type="match status" value="1"/>
</dbReference>
<dbReference type="EMBL" id="NHZQ01000236">
    <property type="protein sequence ID" value="PSK46048.1"/>
    <property type="molecule type" value="Genomic_DNA"/>
</dbReference>
<dbReference type="GO" id="GO:0032982">
    <property type="term" value="C:myosin filament"/>
    <property type="evidence" value="ECO:0007669"/>
    <property type="project" value="TreeGrafter"/>
</dbReference>
<evidence type="ECO:0000313" key="2">
    <source>
        <dbReference type="EMBL" id="PSK46048.1"/>
    </source>
</evidence>
<feature type="compositionally biased region" description="Polar residues" evidence="1">
    <location>
        <begin position="877"/>
        <end position="899"/>
    </location>
</feature>
<evidence type="ECO:0000256" key="1">
    <source>
        <dbReference type="SAM" id="MobiDB-lite"/>
    </source>
</evidence>
<dbReference type="GO" id="GO:0016460">
    <property type="term" value="C:myosin II complex"/>
    <property type="evidence" value="ECO:0007669"/>
    <property type="project" value="TreeGrafter"/>
</dbReference>
<feature type="region of interest" description="Disordered" evidence="1">
    <location>
        <begin position="1020"/>
        <end position="1039"/>
    </location>
</feature>
<organism evidence="2 3">
    <name type="scientific">Elsinoe australis</name>
    <dbReference type="NCBI Taxonomy" id="40998"/>
    <lineage>
        <taxon>Eukaryota</taxon>
        <taxon>Fungi</taxon>
        <taxon>Dikarya</taxon>
        <taxon>Ascomycota</taxon>
        <taxon>Pezizomycotina</taxon>
        <taxon>Dothideomycetes</taxon>
        <taxon>Dothideomycetidae</taxon>
        <taxon>Myriangiales</taxon>
        <taxon>Elsinoaceae</taxon>
        <taxon>Elsinoe</taxon>
    </lineage>
</organism>
<feature type="compositionally biased region" description="Polar residues" evidence="1">
    <location>
        <begin position="917"/>
        <end position="930"/>
    </location>
</feature>
<feature type="region of interest" description="Disordered" evidence="1">
    <location>
        <begin position="685"/>
        <end position="707"/>
    </location>
</feature>
<dbReference type="GO" id="GO:0051015">
    <property type="term" value="F:actin filament binding"/>
    <property type="evidence" value="ECO:0007669"/>
    <property type="project" value="TreeGrafter"/>
</dbReference>
<accession>A0A2P7ZCX9</accession>
<feature type="compositionally biased region" description="Acidic residues" evidence="1">
    <location>
        <begin position="1030"/>
        <end position="1039"/>
    </location>
</feature>
<sequence length="1039" mass="115428">MARPAETMQQSLETEIRRVVESPYPTQLQTLEDILVKTDDLAIEAWAVRNPDQIDPLVEDIVAALPHWQYCVDIVARLSCVREVRDALLQAEPALLPSIIDKAIEHLDGDEKYLAAGTSILAHPLCEDVLLPASTQILLIRISERAASRPDVDSVNLLNTLLKGACRPLIRSFSADTLRRFEANVFKILREASDVEQQSLGLVCLSIMRILLSGVNSSDTRFWTGEAMKAFFTGPKAHKTMQLVVLQVVWTCSPQAPVDIGRSLRNVSTAIDVLEAINGRTRTDWCDKNASIIRKLLEKATAPGLAVELRLHVLTFLSLLLPADSIPTQITQAYEQVLGSMRSIQLQLPDLRFALSQSMSVMKPKLGEQSFLGTVRAAIVMCTNGVPEPQSASVARLELLLRVMLDTSSPFSAQQVKDIWSADSIVSDFIRGTTPASTAAGQRPCDVMEACSNLTNTLTELLLQAAVLAAGAGVSVPPEVVSKLYRIHSVALQSGARKIGRRSRDVLRSPFFSSSKAPTIDRNLSWQQNLAGVMQTKSSEEHRAVTTAVTAICADLEQRCVSVEEPLRAERKKHKELQSRYAELDQAYGQLESQLIDQDLKVSSMEQDKADLSTQIKAAEIEKTDLLVRVDQAEARLQKAQQSARDEISRLQSRYEQMEVHHGSVSARQQDDMEALEERVQELTNNHAKAEAATRSEHQRAAELSSKVQDLTAAQSVLRQDLQDKENDLQIMRQDLQSGEEGSREYQKRIEEQHKATRRALDDAESLRAAMVEQRQAAAREKKDFLAEYQESAKQAHDEWQSERSSLQQRVLALEEHVEAADASHRETVECMEDKANEQQKKIEKLKRECVRKDNQVAEAQEMRNRLMSATGLGQAKAQQDAVQSTLPIRSASSASTPGPHQPDTPARPQVDGASQMDASFSGASSQQEPTPKRTKPRKAFKVPTLNQPREPSSRRPARSVRLSRTVERQPLAETTTNRSPQRNRSPTKVMFKDMKEAPQIDDPDLQVLDGWSFTTDIITSTPGIGLGQDFDDESTLDG</sequence>
<dbReference type="OrthoDB" id="5332870at2759"/>
<name>A0A2P7ZCX9_9PEZI</name>
<protein>
    <submittedName>
        <fullName evidence="2">Uncharacterized protein</fullName>
    </submittedName>
</protein>
<keyword evidence="3" id="KW-1185">Reference proteome</keyword>
<dbReference type="GO" id="GO:0005737">
    <property type="term" value="C:cytoplasm"/>
    <property type="evidence" value="ECO:0007669"/>
    <property type="project" value="TreeGrafter"/>
</dbReference>
<reference evidence="2 3" key="1">
    <citation type="submission" date="2017-05" db="EMBL/GenBank/DDBJ databases">
        <title>Draft genome sequence of Elsinoe australis.</title>
        <authorList>
            <person name="Cheng Q."/>
        </authorList>
    </citation>
    <scope>NUCLEOTIDE SEQUENCE [LARGE SCALE GENOMIC DNA]</scope>
    <source>
        <strain evidence="2 3">NL1</strain>
    </source>
</reference>
<dbReference type="Proteomes" id="UP000243723">
    <property type="component" value="Unassembled WGS sequence"/>
</dbReference>
<feature type="compositionally biased region" description="Basic and acidic residues" evidence="1">
    <location>
        <begin position="688"/>
        <end position="701"/>
    </location>
</feature>
<dbReference type="AlphaFoldDB" id="A0A2P7ZCX9"/>
<gene>
    <name evidence="2" type="ORF">B9Z65_5016</name>
</gene>
<proteinExistence type="predicted"/>
<feature type="compositionally biased region" description="Polar residues" evidence="1">
    <location>
        <begin position="973"/>
        <end position="987"/>
    </location>
</feature>
<dbReference type="PANTHER" id="PTHR45615">
    <property type="entry name" value="MYOSIN HEAVY CHAIN, NON-MUSCLE"/>
    <property type="match status" value="1"/>
</dbReference>
<feature type="region of interest" description="Disordered" evidence="1">
    <location>
        <begin position="868"/>
        <end position="989"/>
    </location>
</feature>
<evidence type="ECO:0000313" key="3">
    <source>
        <dbReference type="Proteomes" id="UP000243723"/>
    </source>
</evidence>